<feature type="transmembrane region" description="Helical" evidence="7">
    <location>
        <begin position="113"/>
        <end position="131"/>
    </location>
</feature>
<comment type="similarity">
    <text evidence="2">Belongs to the UbiA prenyltransferase family.</text>
</comment>
<comment type="subcellular location">
    <subcellularLocation>
        <location evidence="1">Plastid</location>
        <location evidence="1">Chloroplast membrane</location>
        <topology evidence="1">Multi-pass membrane protein</topology>
    </subcellularLocation>
</comment>
<sequence>MLNVIYKYSRVYVLKGTVLSIISISLLAVQRLSDITPSFFLGVLQAVIGGCLANLYVVGLNQLSDIEIDKVNKPYLPLASGELSVKAGIRITSLYAILGFCLGWSIRSWHLKLCIFLWYAVGTAYSVHLPLLRWKEYPMLVALCSWLFQGVTLPMLFHLHALDIPDVEGDKRNGFYSFATKFGPQRVFWICIWLLELIYGIAIFIGLSSTHLWIRPTMVIAHSILGFVVWRKANLVDLKSIEATESFYLFIWKVHITCTIQKYIHMLSKVQPLLT</sequence>
<evidence type="ECO:0000313" key="8">
    <source>
        <dbReference type="EMBL" id="OTG01733.1"/>
    </source>
</evidence>
<dbReference type="AlphaFoldDB" id="A0A251ST53"/>
<dbReference type="OMA" id="THLWIRP"/>
<dbReference type="EMBL" id="CM007902">
    <property type="protein sequence ID" value="OTG01733.1"/>
    <property type="molecule type" value="Genomic_DNA"/>
</dbReference>
<reference evidence="9" key="1">
    <citation type="journal article" date="2017" name="Nature">
        <title>The sunflower genome provides insights into oil metabolism, flowering and Asterid evolution.</title>
        <authorList>
            <person name="Badouin H."/>
            <person name="Gouzy J."/>
            <person name="Grassa C.J."/>
            <person name="Murat F."/>
            <person name="Staton S.E."/>
            <person name="Cottret L."/>
            <person name="Lelandais-Briere C."/>
            <person name="Owens G.L."/>
            <person name="Carrere S."/>
            <person name="Mayjonade B."/>
            <person name="Legrand L."/>
            <person name="Gill N."/>
            <person name="Kane N.C."/>
            <person name="Bowers J.E."/>
            <person name="Hubner S."/>
            <person name="Bellec A."/>
            <person name="Berard A."/>
            <person name="Berges H."/>
            <person name="Blanchet N."/>
            <person name="Boniface M.C."/>
            <person name="Brunel D."/>
            <person name="Catrice O."/>
            <person name="Chaidir N."/>
            <person name="Claudel C."/>
            <person name="Donnadieu C."/>
            <person name="Faraut T."/>
            <person name="Fievet G."/>
            <person name="Helmstetter N."/>
            <person name="King M."/>
            <person name="Knapp S.J."/>
            <person name="Lai Z."/>
            <person name="Le Paslier M.C."/>
            <person name="Lippi Y."/>
            <person name="Lorenzon L."/>
            <person name="Mandel J.R."/>
            <person name="Marage G."/>
            <person name="Marchand G."/>
            <person name="Marquand E."/>
            <person name="Bret-Mestries E."/>
            <person name="Morien E."/>
            <person name="Nambeesan S."/>
            <person name="Nguyen T."/>
            <person name="Pegot-Espagnet P."/>
            <person name="Pouilly N."/>
            <person name="Raftis F."/>
            <person name="Sallet E."/>
            <person name="Schiex T."/>
            <person name="Thomas J."/>
            <person name="Vandecasteele C."/>
            <person name="Vares D."/>
            <person name="Vear F."/>
            <person name="Vautrin S."/>
            <person name="Crespi M."/>
            <person name="Mangin B."/>
            <person name="Burke J.M."/>
            <person name="Salse J."/>
            <person name="Munos S."/>
            <person name="Vincourt P."/>
            <person name="Rieseberg L.H."/>
            <person name="Langlade N.B."/>
        </authorList>
    </citation>
    <scope>NUCLEOTIDE SEQUENCE [LARGE SCALE GENOMIC DNA]</scope>
    <source>
        <strain evidence="9">cv. SF193</strain>
    </source>
</reference>
<feature type="transmembrane region" description="Helical" evidence="7">
    <location>
        <begin position="87"/>
        <end position="106"/>
    </location>
</feature>
<keyword evidence="4 7" id="KW-0812">Transmembrane</keyword>
<evidence type="ECO:0000256" key="4">
    <source>
        <dbReference type="ARBA" id="ARBA00022692"/>
    </source>
</evidence>
<dbReference type="STRING" id="4232.A0A251ST53"/>
<feature type="transmembrane region" description="Helical" evidence="7">
    <location>
        <begin position="38"/>
        <end position="57"/>
    </location>
</feature>
<dbReference type="PANTHER" id="PTHR43009">
    <property type="entry name" value="HOMOGENTISATE SOLANESYLTRANSFERASE, CHLOROPLASTIC"/>
    <property type="match status" value="1"/>
</dbReference>
<dbReference type="InParanoid" id="A0A251ST53"/>
<dbReference type="PANTHER" id="PTHR43009:SF8">
    <property type="entry name" value="HOMOGENTISATE PHYTYLTRANSFERASE"/>
    <property type="match status" value="1"/>
</dbReference>
<evidence type="ECO:0000256" key="6">
    <source>
        <dbReference type="ARBA" id="ARBA00023136"/>
    </source>
</evidence>
<feature type="transmembrane region" description="Helical" evidence="7">
    <location>
        <begin position="137"/>
        <end position="157"/>
    </location>
</feature>
<name>A0A251ST53_HELAN</name>
<proteinExistence type="inferred from homology"/>
<evidence type="ECO:0000256" key="7">
    <source>
        <dbReference type="SAM" id="Phobius"/>
    </source>
</evidence>
<dbReference type="Proteomes" id="UP000215914">
    <property type="component" value="Chromosome 13"/>
</dbReference>
<evidence type="ECO:0000256" key="2">
    <source>
        <dbReference type="ARBA" id="ARBA00005985"/>
    </source>
</evidence>
<protein>
    <submittedName>
        <fullName evidence="8">Putative ubiA prenyltransferase family</fullName>
    </submittedName>
</protein>
<keyword evidence="6 7" id="KW-0472">Membrane</keyword>
<feature type="transmembrane region" description="Helical" evidence="7">
    <location>
        <begin position="12"/>
        <end position="29"/>
    </location>
</feature>
<gene>
    <name evidence="8" type="ORF">HannXRQ_Chr13g0405231</name>
</gene>
<feature type="transmembrane region" description="Helical" evidence="7">
    <location>
        <begin position="187"/>
        <end position="207"/>
    </location>
</feature>
<dbReference type="GO" id="GO:0031969">
    <property type="term" value="C:chloroplast membrane"/>
    <property type="evidence" value="ECO:0007669"/>
    <property type="project" value="UniProtKB-SubCell"/>
</dbReference>
<evidence type="ECO:0000256" key="1">
    <source>
        <dbReference type="ARBA" id="ARBA00004508"/>
    </source>
</evidence>
<keyword evidence="3 8" id="KW-0808">Transferase</keyword>
<dbReference type="Gene3D" id="1.20.120.1780">
    <property type="entry name" value="UbiA prenyltransferase"/>
    <property type="match status" value="1"/>
</dbReference>
<dbReference type="GO" id="GO:0016765">
    <property type="term" value="F:transferase activity, transferring alkyl or aryl (other than methyl) groups"/>
    <property type="evidence" value="ECO:0007669"/>
    <property type="project" value="InterPro"/>
</dbReference>
<dbReference type="InterPro" id="IPR000537">
    <property type="entry name" value="UbiA_prenyltransferase"/>
</dbReference>
<dbReference type="Gene3D" id="1.10.357.140">
    <property type="entry name" value="UbiA prenyltransferase"/>
    <property type="match status" value="1"/>
</dbReference>
<dbReference type="InterPro" id="IPR044878">
    <property type="entry name" value="UbiA_sf"/>
</dbReference>
<keyword evidence="9" id="KW-1185">Reference proteome</keyword>
<keyword evidence="5 7" id="KW-1133">Transmembrane helix</keyword>
<organism evidence="8 9">
    <name type="scientific">Helianthus annuus</name>
    <name type="common">Common sunflower</name>
    <dbReference type="NCBI Taxonomy" id="4232"/>
    <lineage>
        <taxon>Eukaryota</taxon>
        <taxon>Viridiplantae</taxon>
        <taxon>Streptophyta</taxon>
        <taxon>Embryophyta</taxon>
        <taxon>Tracheophyta</taxon>
        <taxon>Spermatophyta</taxon>
        <taxon>Magnoliopsida</taxon>
        <taxon>eudicotyledons</taxon>
        <taxon>Gunneridae</taxon>
        <taxon>Pentapetalae</taxon>
        <taxon>asterids</taxon>
        <taxon>campanulids</taxon>
        <taxon>Asterales</taxon>
        <taxon>Asteraceae</taxon>
        <taxon>Asteroideae</taxon>
        <taxon>Heliantheae alliance</taxon>
        <taxon>Heliantheae</taxon>
        <taxon>Helianthus</taxon>
    </lineage>
</organism>
<evidence type="ECO:0000313" key="9">
    <source>
        <dbReference type="Proteomes" id="UP000215914"/>
    </source>
</evidence>
<evidence type="ECO:0000256" key="5">
    <source>
        <dbReference type="ARBA" id="ARBA00022989"/>
    </source>
</evidence>
<accession>A0A251ST53</accession>
<evidence type="ECO:0000256" key="3">
    <source>
        <dbReference type="ARBA" id="ARBA00022679"/>
    </source>
</evidence>
<dbReference type="Pfam" id="PF01040">
    <property type="entry name" value="UbiA"/>
    <property type="match status" value="1"/>
</dbReference>